<feature type="region of interest" description="Disordered" evidence="1">
    <location>
        <begin position="1"/>
        <end position="22"/>
    </location>
</feature>
<name>A0A077Z916_TRITR</name>
<sequence length="444" mass="51153">MNRFSRLSISQSSPKSHNADESTESALSGIEFNMADVALSEYVMRINPYAAAALRWKPRKEFLERMTTFYSSPRRRQLLLLQKELMFKGQLIIAETSPGRTLLRCLVESSPDEQGSVSLVSIDLRKRVHNHNNIYFLIREFANCLPPWVVEVNPISPIVWPDRYSLPIVRRKPLEWEIATEQFRRFRKGPPVPEGGSIGVMIKIAKAVEPHLFLAKPISWLRECLQFREILKLFYDEYKDEFRLNSELLRVGLPVAFNTYGEWHRGEVLSLPGSLGLMKILYLDEGQEDEIRCDMVFHLVKSFTKHEIGLLRIRLAVAQTVQGERVTKSDKGNDAIILDWNAYVTNIEELHTSASISIPGLLPPQRGWPKKAYDYVNEDCVDKEFFFLMTHCTNDVYEGYLAHRDNVKTSLRSMGTQWVGDNLVRNFHAISLAGKPFEESEEDE</sequence>
<gene>
    <name evidence="2" type="ORF">TTRE_0000454401</name>
</gene>
<reference evidence="2" key="2">
    <citation type="submission" date="2014-03" db="EMBL/GenBank/DDBJ databases">
        <title>The whipworm genome and dual-species transcriptomics of an intimate host-pathogen interaction.</title>
        <authorList>
            <person name="Foth B.J."/>
            <person name="Tsai I.J."/>
            <person name="Reid A.J."/>
            <person name="Bancroft A.J."/>
            <person name="Nichol S."/>
            <person name="Tracey A."/>
            <person name="Holroyd N."/>
            <person name="Cotton J.A."/>
            <person name="Stanley E.J."/>
            <person name="Zarowiecki M."/>
            <person name="Liu J.Z."/>
            <person name="Huckvale T."/>
            <person name="Cooper P.J."/>
            <person name="Grencis R.K."/>
            <person name="Berriman M."/>
        </authorList>
    </citation>
    <scope>NUCLEOTIDE SEQUENCE [LARGE SCALE GENOMIC DNA]</scope>
</reference>
<evidence type="ECO:0000256" key="1">
    <source>
        <dbReference type="SAM" id="MobiDB-lite"/>
    </source>
</evidence>
<accession>A0A077Z916</accession>
<proteinExistence type="predicted"/>
<dbReference type="EMBL" id="HG806022">
    <property type="protein sequence ID" value="CDW56269.1"/>
    <property type="molecule type" value="Genomic_DNA"/>
</dbReference>
<dbReference type="AlphaFoldDB" id="A0A077Z916"/>
<evidence type="ECO:0000313" key="3">
    <source>
        <dbReference type="Proteomes" id="UP000030665"/>
    </source>
</evidence>
<dbReference type="SUPFAM" id="SSF63748">
    <property type="entry name" value="Tudor/PWWP/MBT"/>
    <property type="match status" value="1"/>
</dbReference>
<keyword evidence="3" id="KW-1185">Reference proteome</keyword>
<dbReference type="Proteomes" id="UP000030665">
    <property type="component" value="Unassembled WGS sequence"/>
</dbReference>
<organism evidence="2 3">
    <name type="scientific">Trichuris trichiura</name>
    <name type="common">Whipworm</name>
    <name type="synonym">Trichocephalus trichiurus</name>
    <dbReference type="NCBI Taxonomy" id="36087"/>
    <lineage>
        <taxon>Eukaryota</taxon>
        <taxon>Metazoa</taxon>
        <taxon>Ecdysozoa</taxon>
        <taxon>Nematoda</taxon>
        <taxon>Enoplea</taxon>
        <taxon>Dorylaimia</taxon>
        <taxon>Trichinellida</taxon>
        <taxon>Trichuridae</taxon>
        <taxon>Trichuris</taxon>
    </lineage>
</organism>
<evidence type="ECO:0000313" key="2">
    <source>
        <dbReference type="EMBL" id="CDW56269.1"/>
    </source>
</evidence>
<feature type="compositionally biased region" description="Polar residues" evidence="1">
    <location>
        <begin position="1"/>
        <end position="16"/>
    </location>
</feature>
<reference evidence="2" key="1">
    <citation type="submission" date="2014-01" db="EMBL/GenBank/DDBJ databases">
        <authorList>
            <person name="Aslett M."/>
        </authorList>
    </citation>
    <scope>NUCLEOTIDE SEQUENCE</scope>
</reference>
<protein>
    <submittedName>
        <fullName evidence="2">Uncharacterized protein</fullName>
    </submittedName>
</protein>
<dbReference type="Gene3D" id="2.30.30.140">
    <property type="match status" value="1"/>
</dbReference>